<gene>
    <name evidence="2" type="ORF">Bdt_0244</name>
</gene>
<reference evidence="2 3" key="1">
    <citation type="journal article" date="2012" name="BMC Genomics">
        <title>Genome analysis of a simultaneously predatory and prey-independent, novel Bdellovibrio bacteriovorus from the River Tiber, supports in silico predictions of both ancient and recent lateral gene transfer from diverse bacteria.</title>
        <authorList>
            <person name="Hobley L."/>
            <person name="Lerner T.R."/>
            <person name="Williams L.E."/>
            <person name="Lambert C."/>
            <person name="Till R."/>
            <person name="Milner D.S."/>
            <person name="Basford S.M."/>
            <person name="Capeness M.J."/>
            <person name="Fenton A.K."/>
            <person name="Atterbury R.J."/>
            <person name="Harris M.A."/>
            <person name="Sockett R.E."/>
        </authorList>
    </citation>
    <scope>NUCLEOTIDE SEQUENCE [LARGE SCALE GENOMIC DNA]</scope>
    <source>
        <strain evidence="2 3">Tiberius</strain>
    </source>
</reference>
<feature type="region of interest" description="Disordered" evidence="1">
    <location>
        <begin position="195"/>
        <end position="217"/>
    </location>
</feature>
<evidence type="ECO:0000313" key="3">
    <source>
        <dbReference type="Proteomes" id="UP000010074"/>
    </source>
</evidence>
<protein>
    <submittedName>
        <fullName evidence="2">Uncharacterized protein</fullName>
    </submittedName>
</protein>
<dbReference type="KEGG" id="bbat:Bdt_0244"/>
<dbReference type="EMBL" id="CP002930">
    <property type="protein sequence ID" value="AFX99952.1"/>
    <property type="molecule type" value="Genomic_DNA"/>
</dbReference>
<evidence type="ECO:0000313" key="2">
    <source>
        <dbReference type="EMBL" id="AFX99952.1"/>
    </source>
</evidence>
<proteinExistence type="predicted"/>
<dbReference type="Proteomes" id="UP000010074">
    <property type="component" value="Chromosome"/>
</dbReference>
<dbReference type="HOGENOM" id="CLU_1270242_0_0_7"/>
<name>K7YQZ6_BDEBC</name>
<dbReference type="PATRIC" id="fig|1069642.3.peg.239"/>
<sequence>MAATFVSQLTFADSNQVKDFGFGLTHDEMVAQGYKSVVKSSGNEIYEKKTKSEFKKIVSLKNDYVSTVYRNKTGVYLQYTKLDEKGDVLGMAECKFQVENKTTACDVQTSEICQELIEKVDSGSYGFDLKKIEECADLSAKISYNRKSADDFMPEVEKKLGAVFPGIQSGIKKSPAVSLQTLLKDYAACKKAEKHLAKPTEARAAKAPTTKEDQGSH</sequence>
<accession>K7YQZ6</accession>
<organism evidence="2 3">
    <name type="scientific">Bdellovibrio bacteriovorus str. Tiberius</name>
    <dbReference type="NCBI Taxonomy" id="1069642"/>
    <lineage>
        <taxon>Bacteria</taxon>
        <taxon>Pseudomonadati</taxon>
        <taxon>Bdellovibrionota</taxon>
        <taxon>Bdellovibrionia</taxon>
        <taxon>Bdellovibrionales</taxon>
        <taxon>Pseudobdellovibrionaceae</taxon>
        <taxon>Bdellovibrio</taxon>
    </lineage>
</organism>
<dbReference type="AlphaFoldDB" id="K7YQZ6"/>
<evidence type="ECO:0000256" key="1">
    <source>
        <dbReference type="SAM" id="MobiDB-lite"/>
    </source>
</evidence>